<dbReference type="InterPro" id="IPR036271">
    <property type="entry name" value="Tet_transcr_reg_TetR-rel_C_sf"/>
</dbReference>
<feature type="DNA-binding region" description="H-T-H motif" evidence="4">
    <location>
        <begin position="47"/>
        <end position="66"/>
    </location>
</feature>
<evidence type="ECO:0000256" key="3">
    <source>
        <dbReference type="ARBA" id="ARBA00023163"/>
    </source>
</evidence>
<proteinExistence type="predicted"/>
<gene>
    <name evidence="6" type="ORF">HGA07_18920</name>
</gene>
<evidence type="ECO:0000313" key="6">
    <source>
        <dbReference type="EMBL" id="NKY87694.1"/>
    </source>
</evidence>
<evidence type="ECO:0000256" key="2">
    <source>
        <dbReference type="ARBA" id="ARBA00023125"/>
    </source>
</evidence>
<dbReference type="SUPFAM" id="SSF46689">
    <property type="entry name" value="Homeodomain-like"/>
    <property type="match status" value="1"/>
</dbReference>
<dbReference type="PANTHER" id="PTHR30055:SF151">
    <property type="entry name" value="TRANSCRIPTIONAL REGULATORY PROTEIN"/>
    <property type="match status" value="1"/>
</dbReference>
<dbReference type="Gene3D" id="1.10.10.60">
    <property type="entry name" value="Homeodomain-like"/>
    <property type="match status" value="1"/>
</dbReference>
<evidence type="ECO:0000256" key="1">
    <source>
        <dbReference type="ARBA" id="ARBA00023015"/>
    </source>
</evidence>
<comment type="caution">
    <text evidence="6">The sequence shown here is derived from an EMBL/GenBank/DDBJ whole genome shotgun (WGS) entry which is preliminary data.</text>
</comment>
<keyword evidence="7" id="KW-1185">Reference proteome</keyword>
<name>A0A7X6RJK8_9NOCA</name>
<dbReference type="GO" id="GO:0000976">
    <property type="term" value="F:transcription cis-regulatory region binding"/>
    <property type="evidence" value="ECO:0007669"/>
    <property type="project" value="TreeGrafter"/>
</dbReference>
<evidence type="ECO:0000256" key="4">
    <source>
        <dbReference type="PROSITE-ProRule" id="PRU00335"/>
    </source>
</evidence>
<sequence>MTAPTALELLWGATARPRRGPKPSLSLERIVGEAIALADSDGLAAVSMQRLAERLGCAKMALYRYVPGKTELTALMLDYGMGSPPDPTATEDGAAGGPDAEPWREPLRQWAHALYERYRAHPWTIELTPGARPMGPNELGWTEAALAPLAGTGLRGAERLDTVVLLNGHVRSLVQQTTGAGPEQAESEMARQVGEVLTTHADRFPEVAAAFADTADDDRNAALSYGIERILDGVAALIARRQA</sequence>
<dbReference type="InterPro" id="IPR001647">
    <property type="entry name" value="HTH_TetR"/>
</dbReference>
<protein>
    <submittedName>
        <fullName evidence="6">TetR/AcrR family transcriptional regulator</fullName>
    </submittedName>
</protein>
<dbReference type="InterPro" id="IPR009057">
    <property type="entry name" value="Homeodomain-like_sf"/>
</dbReference>
<evidence type="ECO:0000259" key="5">
    <source>
        <dbReference type="PROSITE" id="PS50977"/>
    </source>
</evidence>
<dbReference type="GO" id="GO:0003700">
    <property type="term" value="F:DNA-binding transcription factor activity"/>
    <property type="evidence" value="ECO:0007669"/>
    <property type="project" value="TreeGrafter"/>
</dbReference>
<dbReference type="RefSeq" id="WP_040721654.1">
    <property type="nucleotide sequence ID" value="NZ_CAWPHS010000013.1"/>
</dbReference>
<dbReference type="Gene3D" id="1.10.357.10">
    <property type="entry name" value="Tetracycline Repressor, domain 2"/>
    <property type="match status" value="1"/>
</dbReference>
<dbReference type="AlphaFoldDB" id="A0A7X6RJK8"/>
<feature type="domain" description="HTH tetR-type" evidence="5">
    <location>
        <begin position="24"/>
        <end position="84"/>
    </location>
</feature>
<accession>A0A7X6RJK8</accession>
<dbReference type="InterPro" id="IPR004111">
    <property type="entry name" value="Repressor_TetR_C"/>
</dbReference>
<dbReference type="InterPro" id="IPR050109">
    <property type="entry name" value="HTH-type_TetR-like_transc_reg"/>
</dbReference>
<dbReference type="PANTHER" id="PTHR30055">
    <property type="entry name" value="HTH-TYPE TRANSCRIPTIONAL REGULATOR RUTR"/>
    <property type="match status" value="1"/>
</dbReference>
<dbReference type="GO" id="GO:0045892">
    <property type="term" value="P:negative regulation of DNA-templated transcription"/>
    <property type="evidence" value="ECO:0007669"/>
    <property type="project" value="InterPro"/>
</dbReference>
<dbReference type="SUPFAM" id="SSF48498">
    <property type="entry name" value="Tetracyclin repressor-like, C-terminal domain"/>
    <property type="match status" value="1"/>
</dbReference>
<dbReference type="EMBL" id="JAAXPE010000020">
    <property type="protein sequence ID" value="NKY87694.1"/>
    <property type="molecule type" value="Genomic_DNA"/>
</dbReference>
<reference evidence="6 7" key="1">
    <citation type="submission" date="2020-04" db="EMBL/GenBank/DDBJ databases">
        <title>MicrobeNet Type strains.</title>
        <authorList>
            <person name="Nicholson A.C."/>
        </authorList>
    </citation>
    <scope>NUCLEOTIDE SEQUENCE [LARGE SCALE GENOMIC DNA]</scope>
    <source>
        <strain evidence="6 7">DSM 44445</strain>
    </source>
</reference>
<dbReference type="Proteomes" id="UP000523447">
    <property type="component" value="Unassembled WGS sequence"/>
</dbReference>
<keyword evidence="3" id="KW-0804">Transcription</keyword>
<dbReference type="Pfam" id="PF02909">
    <property type="entry name" value="TetR_C_1"/>
    <property type="match status" value="1"/>
</dbReference>
<keyword evidence="1" id="KW-0805">Transcription regulation</keyword>
<organism evidence="6 7">
    <name type="scientific">Nocardia veterana</name>
    <dbReference type="NCBI Taxonomy" id="132249"/>
    <lineage>
        <taxon>Bacteria</taxon>
        <taxon>Bacillati</taxon>
        <taxon>Actinomycetota</taxon>
        <taxon>Actinomycetes</taxon>
        <taxon>Mycobacteriales</taxon>
        <taxon>Nocardiaceae</taxon>
        <taxon>Nocardia</taxon>
    </lineage>
</organism>
<dbReference type="PROSITE" id="PS50977">
    <property type="entry name" value="HTH_TETR_2"/>
    <property type="match status" value="1"/>
</dbReference>
<dbReference type="Pfam" id="PF00440">
    <property type="entry name" value="TetR_N"/>
    <property type="match status" value="1"/>
</dbReference>
<keyword evidence="2 4" id="KW-0238">DNA-binding</keyword>
<evidence type="ECO:0000313" key="7">
    <source>
        <dbReference type="Proteomes" id="UP000523447"/>
    </source>
</evidence>